<dbReference type="HOGENOM" id="CLU_038732_3_0_0"/>
<dbReference type="eggNOG" id="COG2070">
    <property type="taxonomic scope" value="Bacteria"/>
</dbReference>
<dbReference type="Gene3D" id="3.20.20.70">
    <property type="entry name" value="Aldolase class I"/>
    <property type="match status" value="1"/>
</dbReference>
<dbReference type="Pfam" id="PF03060">
    <property type="entry name" value="NMO"/>
    <property type="match status" value="1"/>
</dbReference>
<accession>F2NQ29</accession>
<dbReference type="InterPro" id="IPR004136">
    <property type="entry name" value="NMO"/>
</dbReference>
<dbReference type="GO" id="GO:0051213">
    <property type="term" value="F:dioxygenase activity"/>
    <property type="evidence" value="ECO:0007669"/>
    <property type="project" value="UniProtKB-KW"/>
</dbReference>
<keyword evidence="2" id="KW-0285">Flavoprotein</keyword>
<evidence type="ECO:0000256" key="2">
    <source>
        <dbReference type="ARBA" id="ARBA00022630"/>
    </source>
</evidence>
<evidence type="ECO:0000256" key="4">
    <source>
        <dbReference type="ARBA" id="ARBA00023002"/>
    </source>
</evidence>
<organism evidence="6 7">
    <name type="scientific">Marinithermus hydrothermalis (strain DSM 14884 / JCM 11576 / T1)</name>
    <dbReference type="NCBI Taxonomy" id="869210"/>
    <lineage>
        <taxon>Bacteria</taxon>
        <taxon>Thermotogati</taxon>
        <taxon>Deinococcota</taxon>
        <taxon>Deinococci</taxon>
        <taxon>Thermales</taxon>
        <taxon>Thermaceae</taxon>
        <taxon>Marinithermus</taxon>
    </lineage>
</organism>
<protein>
    <submittedName>
        <fullName evidence="6">2-nitropropane dioxygenase NPD</fullName>
    </submittedName>
</protein>
<dbReference type="GO" id="GO:0018580">
    <property type="term" value="F:nitronate monooxygenase activity"/>
    <property type="evidence" value="ECO:0007669"/>
    <property type="project" value="InterPro"/>
</dbReference>
<keyword evidence="6" id="KW-0223">Dioxygenase</keyword>
<gene>
    <name evidence="6" type="ordered locus">Marky_0377</name>
</gene>
<keyword evidence="7" id="KW-1185">Reference proteome</keyword>
<keyword evidence="3" id="KW-0288">FMN</keyword>
<dbReference type="EMBL" id="CP002630">
    <property type="protein sequence ID" value="AEB11130.1"/>
    <property type="molecule type" value="Genomic_DNA"/>
</dbReference>
<proteinExistence type="inferred from homology"/>
<reference evidence="6 7" key="1">
    <citation type="journal article" date="2012" name="Stand. Genomic Sci.">
        <title>Complete genome sequence of the aerobic, heterotroph Marinithermus hydrothermalis type strain (T1(T)) from a deep-sea hydrothermal vent chimney.</title>
        <authorList>
            <person name="Copeland A."/>
            <person name="Gu W."/>
            <person name="Yasawong M."/>
            <person name="Lapidus A."/>
            <person name="Lucas S."/>
            <person name="Deshpande S."/>
            <person name="Pagani I."/>
            <person name="Tapia R."/>
            <person name="Cheng J.F."/>
            <person name="Goodwin L.A."/>
            <person name="Pitluck S."/>
            <person name="Liolios K."/>
            <person name="Ivanova N."/>
            <person name="Mavromatis K."/>
            <person name="Mikhailova N."/>
            <person name="Pati A."/>
            <person name="Chen A."/>
            <person name="Palaniappan K."/>
            <person name="Land M."/>
            <person name="Pan C."/>
            <person name="Brambilla E.M."/>
            <person name="Rohde M."/>
            <person name="Tindall B.J."/>
            <person name="Sikorski J."/>
            <person name="Goker M."/>
            <person name="Detter J.C."/>
            <person name="Bristow J."/>
            <person name="Eisen J.A."/>
            <person name="Markowitz V."/>
            <person name="Hugenholtz P."/>
            <person name="Kyrpides N.C."/>
            <person name="Klenk H.P."/>
            <person name="Woyke T."/>
        </authorList>
    </citation>
    <scope>NUCLEOTIDE SEQUENCE [LARGE SCALE GENOMIC DNA]</scope>
    <source>
        <strain evidence="7">DSM 14884 / JCM 11576 / T1</strain>
    </source>
</reference>
<dbReference type="KEGG" id="mhd:Marky_0377"/>
<evidence type="ECO:0000313" key="7">
    <source>
        <dbReference type="Proteomes" id="UP000007030"/>
    </source>
</evidence>
<keyword evidence="5" id="KW-0503">Monooxygenase</keyword>
<dbReference type="Proteomes" id="UP000007030">
    <property type="component" value="Chromosome"/>
</dbReference>
<keyword evidence="4" id="KW-0560">Oxidoreductase</keyword>
<dbReference type="InterPro" id="IPR013785">
    <property type="entry name" value="Aldolase_TIM"/>
</dbReference>
<dbReference type="SUPFAM" id="SSF51412">
    <property type="entry name" value="Inosine monophosphate dehydrogenase (IMPDH)"/>
    <property type="match status" value="1"/>
</dbReference>
<evidence type="ECO:0000256" key="5">
    <source>
        <dbReference type="ARBA" id="ARBA00023033"/>
    </source>
</evidence>
<dbReference type="CDD" id="cd04730">
    <property type="entry name" value="NPD_like"/>
    <property type="match status" value="1"/>
</dbReference>
<evidence type="ECO:0000256" key="1">
    <source>
        <dbReference type="ARBA" id="ARBA00009881"/>
    </source>
</evidence>
<evidence type="ECO:0000313" key="6">
    <source>
        <dbReference type="EMBL" id="AEB11130.1"/>
    </source>
</evidence>
<sequence length="288" mass="30765">MERIETPITRMLGIRYPIVAAPMFLVSNPPLLEAVARAGGIGAIPSLNFRDPEAFRAFLQSFPETLKFGVNLILKHNPRLETDLAAVVERRVPLVITSLGDPTEVVQEVHRYGGVVWCDVVGLRHAEKAAQAGADALVAVAAGAGGHAGRISPFVLAPWLKQELGLPVIVAGGLATGRHLLAALALGGDAAYFGTRFIATQEAAAPEAYKAALVRAQPEDIEYTAEVSGVPANFLRASLERFRREGGKAWKEVWSAGHGVAFIREVLPAGEVVARIVREYAEARASLP</sequence>
<dbReference type="PANTHER" id="PTHR42747">
    <property type="entry name" value="NITRONATE MONOOXYGENASE-RELATED"/>
    <property type="match status" value="1"/>
</dbReference>
<dbReference type="AlphaFoldDB" id="F2NQ29"/>
<dbReference type="PANTHER" id="PTHR42747:SF4">
    <property type="entry name" value="BLR1330 PROTEIN"/>
    <property type="match status" value="1"/>
</dbReference>
<comment type="similarity">
    <text evidence="1">Belongs to the nitronate monooxygenase family. NMO class I subfamily.</text>
</comment>
<dbReference type="STRING" id="869210.Marky_0377"/>
<evidence type="ECO:0000256" key="3">
    <source>
        <dbReference type="ARBA" id="ARBA00022643"/>
    </source>
</evidence>
<name>F2NQ29_MARHT</name>